<evidence type="ECO:0008006" key="5">
    <source>
        <dbReference type="Google" id="ProtNLM"/>
    </source>
</evidence>
<dbReference type="PANTHER" id="PTHR43566">
    <property type="entry name" value="CONSERVED PROTEIN"/>
    <property type="match status" value="1"/>
</dbReference>
<reference evidence="3 4" key="1">
    <citation type="submission" date="2019-02" db="EMBL/GenBank/DDBJ databases">
        <title>Deep-cultivation of Planctomycetes and their phenomic and genomic characterization uncovers novel biology.</title>
        <authorList>
            <person name="Wiegand S."/>
            <person name="Jogler M."/>
            <person name="Boedeker C."/>
            <person name="Pinto D."/>
            <person name="Vollmers J."/>
            <person name="Rivas-Marin E."/>
            <person name="Kohn T."/>
            <person name="Peeters S.H."/>
            <person name="Heuer A."/>
            <person name="Rast P."/>
            <person name="Oberbeckmann S."/>
            <person name="Bunk B."/>
            <person name="Jeske O."/>
            <person name="Meyerdierks A."/>
            <person name="Storesund J.E."/>
            <person name="Kallscheuer N."/>
            <person name="Luecker S."/>
            <person name="Lage O.M."/>
            <person name="Pohl T."/>
            <person name="Merkel B.J."/>
            <person name="Hornburger P."/>
            <person name="Mueller R.-W."/>
            <person name="Bruemmer F."/>
            <person name="Labrenz M."/>
            <person name="Spormann A.M."/>
            <person name="Op den Camp H."/>
            <person name="Overmann J."/>
            <person name="Amann R."/>
            <person name="Jetten M.S.M."/>
            <person name="Mascher T."/>
            <person name="Medema M.H."/>
            <person name="Devos D.P."/>
            <person name="Kaster A.-K."/>
            <person name="Ovreas L."/>
            <person name="Rohde M."/>
            <person name="Galperin M.Y."/>
            <person name="Jogler C."/>
        </authorList>
    </citation>
    <scope>NUCLEOTIDE SEQUENCE [LARGE SCALE GENOMIC DNA]</scope>
    <source>
        <strain evidence="3 4">Pan265</strain>
    </source>
</reference>
<evidence type="ECO:0000313" key="3">
    <source>
        <dbReference type="EMBL" id="QDU72950.1"/>
    </source>
</evidence>
<accession>A0A518C162</accession>
<dbReference type="InterPro" id="IPR041682">
    <property type="entry name" value="AAA_14"/>
</dbReference>
<protein>
    <recommendedName>
        <fullName evidence="5">ATP-binding protein</fullName>
    </recommendedName>
</protein>
<gene>
    <name evidence="3" type="ORF">Pan265_28270</name>
</gene>
<proteinExistence type="predicted"/>
<dbReference type="InterPro" id="IPR025420">
    <property type="entry name" value="DUF4143"/>
</dbReference>
<name>A0A518C162_9BACT</name>
<dbReference type="Pfam" id="PF13173">
    <property type="entry name" value="AAA_14"/>
    <property type="match status" value="1"/>
</dbReference>
<dbReference type="RefSeq" id="WP_236254483.1">
    <property type="nucleotide sequence ID" value="NZ_CP036280.1"/>
</dbReference>
<evidence type="ECO:0000313" key="4">
    <source>
        <dbReference type="Proteomes" id="UP000320386"/>
    </source>
</evidence>
<sequence length="402" mass="46464">MTHAPRIYDAFLDEHLRSHRQMAFVSGPRQVGKTTTCRQHATQTLNWDNDDHRETILAGAQAIAAQLGIHQLAEQPETLLLDEIHKYNRWKKLLKGLFDTHADQLKIIVSGSSRLDVYQRVGDSLMGRYFLYRMHPFSVAETLHADLPDPAAILRQPHKPGQTEFDALWEHGGFPEPFLKRDPRFTRRWQILRTQQLLREDVRDQTRIQQLDQLEHVARLLNDASGQQLVYSSIAKHTRVSVDTARRWIKTLSDLHHGFLIKPWHSNIQRSLRKEPKWFLRDWSNVSQPGPKAETFVACHLLKAVEGWNDLGLGSFQLAYLRDKDQHEVDFIVIRDNEPWMLVEVKMTDTKLSPALAKFQKQTGAPYALQVVISLDYVNQDCFKKQGRPGVVPAQTFLSQLL</sequence>
<dbReference type="SUPFAM" id="SSF52540">
    <property type="entry name" value="P-loop containing nucleoside triphosphate hydrolases"/>
    <property type="match status" value="1"/>
</dbReference>
<keyword evidence="4" id="KW-1185">Reference proteome</keyword>
<dbReference type="AlphaFoldDB" id="A0A518C162"/>
<feature type="domain" description="DUF4143" evidence="2">
    <location>
        <begin position="200"/>
        <end position="347"/>
    </location>
</feature>
<dbReference type="PANTHER" id="PTHR43566:SF1">
    <property type="entry name" value="AAA+ ATPASE DOMAIN-CONTAINING PROTEIN"/>
    <property type="match status" value="1"/>
</dbReference>
<evidence type="ECO:0000259" key="1">
    <source>
        <dbReference type="Pfam" id="PF13173"/>
    </source>
</evidence>
<evidence type="ECO:0000259" key="2">
    <source>
        <dbReference type="Pfam" id="PF13635"/>
    </source>
</evidence>
<organism evidence="3 4">
    <name type="scientific">Mucisphaera calidilacus</name>
    <dbReference type="NCBI Taxonomy" id="2527982"/>
    <lineage>
        <taxon>Bacteria</taxon>
        <taxon>Pseudomonadati</taxon>
        <taxon>Planctomycetota</taxon>
        <taxon>Phycisphaerae</taxon>
        <taxon>Phycisphaerales</taxon>
        <taxon>Phycisphaeraceae</taxon>
        <taxon>Mucisphaera</taxon>
    </lineage>
</organism>
<dbReference type="Pfam" id="PF13635">
    <property type="entry name" value="DUF4143"/>
    <property type="match status" value="1"/>
</dbReference>
<dbReference type="EMBL" id="CP036280">
    <property type="protein sequence ID" value="QDU72950.1"/>
    <property type="molecule type" value="Genomic_DNA"/>
</dbReference>
<dbReference type="KEGG" id="mcad:Pan265_28270"/>
<feature type="domain" description="AAA" evidence="1">
    <location>
        <begin position="20"/>
        <end position="143"/>
    </location>
</feature>
<dbReference type="Proteomes" id="UP000320386">
    <property type="component" value="Chromosome"/>
</dbReference>
<dbReference type="InterPro" id="IPR027417">
    <property type="entry name" value="P-loop_NTPase"/>
</dbReference>